<proteinExistence type="predicted"/>
<dbReference type="KEGG" id="het:BBW65_00475"/>
<evidence type="ECO:0000313" key="3">
    <source>
        <dbReference type="EMBL" id="ANV97385.1"/>
    </source>
</evidence>
<protein>
    <recommendedName>
        <fullName evidence="2">Prepilin type IV endopeptidase peptidase domain-containing protein</fullName>
    </recommendedName>
</protein>
<keyword evidence="1" id="KW-1133">Transmembrane helix</keyword>
<gene>
    <name evidence="3" type="ORF">BBW65_00475</name>
</gene>
<dbReference type="EMBL" id="CP016503">
    <property type="protein sequence ID" value="ANV97385.1"/>
    <property type="molecule type" value="Genomic_DNA"/>
</dbReference>
<dbReference type="OrthoDB" id="5324644at2"/>
<dbReference type="InterPro" id="IPR000045">
    <property type="entry name" value="Prepilin_IV_endopep_pep"/>
</dbReference>
<dbReference type="Proteomes" id="UP000092884">
    <property type="component" value="Chromosome"/>
</dbReference>
<feature type="transmembrane region" description="Helical" evidence="1">
    <location>
        <begin position="79"/>
        <end position="99"/>
    </location>
</feature>
<feature type="transmembrane region" description="Helical" evidence="1">
    <location>
        <begin position="52"/>
        <end position="73"/>
    </location>
</feature>
<keyword evidence="4" id="KW-1185">Reference proteome</keyword>
<dbReference type="Gene3D" id="1.20.120.1220">
    <property type="match status" value="1"/>
</dbReference>
<keyword evidence="1" id="KW-0812">Transmembrane</keyword>
<reference evidence="4" key="1">
    <citation type="submission" date="2016-07" db="EMBL/GenBank/DDBJ databases">
        <authorList>
            <person name="Florea S."/>
            <person name="Webb J.S."/>
            <person name="Jaromczyk J."/>
            <person name="Schardl C.L."/>
        </authorList>
    </citation>
    <scope>NUCLEOTIDE SEQUENCE [LARGE SCALE GENOMIC DNA]</scope>
    <source>
        <strain evidence="4">MIT 01-6242</strain>
    </source>
</reference>
<feature type="transmembrane region" description="Helical" evidence="1">
    <location>
        <begin position="104"/>
        <end position="120"/>
    </location>
</feature>
<keyword evidence="1" id="KW-0472">Membrane</keyword>
<feature type="transmembrane region" description="Helical" evidence="1">
    <location>
        <begin position="206"/>
        <end position="223"/>
    </location>
</feature>
<dbReference type="RefSeq" id="WP_066338305.1">
    <property type="nucleotide sequence ID" value="NZ_CP016503.1"/>
</dbReference>
<sequence length="236" mass="26524">MDFSNFDTLAKMDLQELGVIFLALLGIGFLCNVLIVVYGMKDQSLKRFVLSQSLFVSCLAVLSFFALSVWLYGFNQFCYFVFVLLCLFYILSYIDCLLLAVPDLLNFLTLFVVVAGLYYFEMSEINFLAMLAAAGAFSLLKIFGSFVFRKEIMGEADIVVVASMGGFLGLRESVYFVFVACVLALVFILFQALIHLRDKQVNALTLKLPFVAFLFMGFLLILVDKHYKTFLGLLGA</sequence>
<dbReference type="GO" id="GO:0016020">
    <property type="term" value="C:membrane"/>
    <property type="evidence" value="ECO:0007669"/>
    <property type="project" value="InterPro"/>
</dbReference>
<dbReference type="Pfam" id="PF01478">
    <property type="entry name" value="Peptidase_A24"/>
    <property type="match status" value="1"/>
</dbReference>
<organism evidence="3 4">
    <name type="scientific">Helicobacter enhydrae</name>
    <dbReference type="NCBI Taxonomy" id="222136"/>
    <lineage>
        <taxon>Bacteria</taxon>
        <taxon>Pseudomonadati</taxon>
        <taxon>Campylobacterota</taxon>
        <taxon>Epsilonproteobacteria</taxon>
        <taxon>Campylobacterales</taxon>
        <taxon>Helicobacteraceae</taxon>
        <taxon>Helicobacter</taxon>
    </lineage>
</organism>
<dbReference type="GO" id="GO:0004190">
    <property type="term" value="F:aspartic-type endopeptidase activity"/>
    <property type="evidence" value="ECO:0007669"/>
    <property type="project" value="InterPro"/>
</dbReference>
<evidence type="ECO:0000256" key="1">
    <source>
        <dbReference type="SAM" id="Phobius"/>
    </source>
</evidence>
<feature type="transmembrane region" description="Helical" evidence="1">
    <location>
        <begin position="20"/>
        <end position="40"/>
    </location>
</feature>
<evidence type="ECO:0000313" key="4">
    <source>
        <dbReference type="Proteomes" id="UP000092884"/>
    </source>
</evidence>
<accession>A0A1B1U3W4</accession>
<feature type="transmembrane region" description="Helical" evidence="1">
    <location>
        <begin position="126"/>
        <end position="148"/>
    </location>
</feature>
<evidence type="ECO:0000259" key="2">
    <source>
        <dbReference type="Pfam" id="PF01478"/>
    </source>
</evidence>
<dbReference type="STRING" id="222136.BBW65_00475"/>
<name>A0A1B1U3W4_9HELI</name>
<feature type="transmembrane region" description="Helical" evidence="1">
    <location>
        <begin position="174"/>
        <end position="194"/>
    </location>
</feature>
<feature type="domain" description="Prepilin type IV endopeptidase peptidase" evidence="2">
    <location>
        <begin position="82"/>
        <end position="189"/>
    </location>
</feature>
<dbReference type="AlphaFoldDB" id="A0A1B1U3W4"/>